<reference evidence="3" key="2">
    <citation type="submission" date="2016-10" db="EMBL/GenBank/DDBJ databases">
        <authorList>
            <person name="Varghese N."/>
            <person name="Submissions S."/>
        </authorList>
    </citation>
    <scope>NUCLEOTIDE SEQUENCE [LARGE SCALE GENOMIC DNA]</scope>
    <source>
        <strain evidence="3">Nm10</strain>
    </source>
</reference>
<evidence type="ECO:0000313" key="1">
    <source>
        <dbReference type="EMBL" id="PTQ84217.1"/>
    </source>
</evidence>
<evidence type="ECO:0000313" key="2">
    <source>
        <dbReference type="EMBL" id="SDU19046.1"/>
    </source>
</evidence>
<accession>A0A2T5IK78</accession>
<name>A0A2T5IK78_9PROT</name>
<dbReference type="AlphaFoldDB" id="A0A2T5IK78"/>
<organism evidence="1 4">
    <name type="scientific">Nitrosomonas ureae</name>
    <dbReference type="NCBI Taxonomy" id="44577"/>
    <lineage>
        <taxon>Bacteria</taxon>
        <taxon>Pseudomonadati</taxon>
        <taxon>Pseudomonadota</taxon>
        <taxon>Betaproteobacteria</taxon>
        <taxon>Nitrosomonadales</taxon>
        <taxon>Nitrosomonadaceae</taxon>
        <taxon>Nitrosomonas</taxon>
    </lineage>
</organism>
<keyword evidence="3" id="KW-1185">Reference proteome</keyword>
<reference evidence="2" key="1">
    <citation type="submission" date="2016-10" db="EMBL/GenBank/DDBJ databases">
        <authorList>
            <person name="de Groot N.N."/>
        </authorList>
    </citation>
    <scope>NUCLEOTIDE SEQUENCE [LARGE SCALE GENOMIC DNA]</scope>
    <source>
        <strain evidence="2">Nm10</strain>
    </source>
</reference>
<dbReference type="EMBL" id="FNLN01000032">
    <property type="protein sequence ID" value="SDU19046.1"/>
    <property type="molecule type" value="Genomic_DNA"/>
</dbReference>
<evidence type="ECO:0000313" key="3">
    <source>
        <dbReference type="Proteomes" id="UP000182882"/>
    </source>
</evidence>
<reference evidence="1 4" key="3">
    <citation type="submission" date="2018-04" db="EMBL/GenBank/DDBJ databases">
        <title>Active sludge and wastewater microbial communities from Klosterneuburg, Austria.</title>
        <authorList>
            <person name="Wagner M."/>
        </authorList>
    </citation>
    <scope>NUCLEOTIDE SEQUENCE [LARGE SCALE GENOMIC DNA]</scope>
    <source>
        <strain evidence="1 4">Nm4</strain>
    </source>
</reference>
<protein>
    <submittedName>
        <fullName evidence="1">Uncharacterized protein</fullName>
    </submittedName>
</protein>
<dbReference type="EMBL" id="QAOL01000019">
    <property type="protein sequence ID" value="PTQ84217.1"/>
    <property type="molecule type" value="Genomic_DNA"/>
</dbReference>
<gene>
    <name evidence="1" type="ORF">C8R28_101926</name>
    <name evidence="2" type="ORF">SAMN05216406_13212</name>
</gene>
<evidence type="ECO:0000313" key="4">
    <source>
        <dbReference type="Proteomes" id="UP000244110"/>
    </source>
</evidence>
<proteinExistence type="predicted"/>
<dbReference type="Proteomes" id="UP000182882">
    <property type="component" value="Unassembled WGS sequence"/>
</dbReference>
<sequence>MSERMYKSYHYIFLFYIILIKLCGDKNKCERVAAGFQSGGSLGAELEA</sequence>
<dbReference type="Proteomes" id="UP000244110">
    <property type="component" value="Unassembled WGS sequence"/>
</dbReference>